<proteinExistence type="inferred from homology"/>
<dbReference type="InterPro" id="IPR018202">
    <property type="entry name" value="Ser_caboxypep_ser_AS"/>
</dbReference>
<dbReference type="PRINTS" id="PR00724">
    <property type="entry name" value="CRBOXYPTASEC"/>
</dbReference>
<evidence type="ECO:0000256" key="2">
    <source>
        <dbReference type="ARBA" id="ARBA00022645"/>
    </source>
</evidence>
<dbReference type="EMBL" id="JBIMZQ010000043">
    <property type="protein sequence ID" value="KAL3660031.1"/>
    <property type="molecule type" value="Genomic_DNA"/>
</dbReference>
<dbReference type="SUPFAM" id="SSF53474">
    <property type="entry name" value="alpha/beta-Hydrolases"/>
    <property type="match status" value="1"/>
</dbReference>
<dbReference type="GO" id="GO:0006508">
    <property type="term" value="P:proteolysis"/>
    <property type="evidence" value="ECO:0007669"/>
    <property type="project" value="UniProtKB-KW"/>
</dbReference>
<comment type="similarity">
    <text evidence="1 7">Belongs to the peptidase S10 family.</text>
</comment>
<dbReference type="PANTHER" id="PTHR11802">
    <property type="entry name" value="SERINE PROTEASE FAMILY S10 SERINE CARBOXYPEPTIDASE"/>
    <property type="match status" value="1"/>
</dbReference>
<dbReference type="PANTHER" id="PTHR11802:SF113">
    <property type="entry name" value="SERINE CARBOXYPEPTIDASE CTSA-4.1"/>
    <property type="match status" value="1"/>
</dbReference>
<evidence type="ECO:0000256" key="5">
    <source>
        <dbReference type="ARBA" id="ARBA00022801"/>
    </source>
</evidence>
<keyword evidence="6" id="KW-0325">Glycoprotein</keyword>
<dbReference type="PROSITE" id="PS00131">
    <property type="entry name" value="CARBOXYPEPT_SER_SER"/>
    <property type="match status" value="1"/>
</dbReference>
<dbReference type="AlphaFoldDB" id="A0ABD3F0R7"/>
<evidence type="ECO:0000256" key="1">
    <source>
        <dbReference type="ARBA" id="ARBA00009431"/>
    </source>
</evidence>
<sequence>MFSGGEQLFAQASNLIDEYPTSTSLCGENLAKETGTLNNLYYVFYQSSAVKVDVPVILWLSGGPGCSGLVALLFENGPCSFDDETDSISLNPYSWTGLAHIIYLDQPKGTGYSDGDNGITRPWSLGTAADDMKQFLQQFYLLHPELKANDFYIFGESYAGHYVPDLAVRMLDEDSSLPTLKGIAIGNGVVSTAAWATSMLPFFQSNAYGYDFLGSNEEGFHVLSDRFESAIANCRRGGNLRHPDSINPDCDEALQTLINIEGGTASAVLGLGRNVYDVRRECHQDDAIQLCYRFSRLETFVNTPAATAYFDEAPHKWKLCSSGGLQRLAAMDQLEESESNVIQALEHGVRVLVYGGDADTVVNWMSQDSWTRDLSWMHQDAFRSASFAEQTFQGQSIGQVRTSHGLSFMRVYNAGHMVPHDQPATAYEMVRSFLYDTPGFIMFS</sequence>
<keyword evidence="2 7" id="KW-0121">Carboxypeptidase</keyword>
<organism evidence="8 9">
    <name type="scientific">Phytophthora oleae</name>
    <dbReference type="NCBI Taxonomy" id="2107226"/>
    <lineage>
        <taxon>Eukaryota</taxon>
        <taxon>Sar</taxon>
        <taxon>Stramenopiles</taxon>
        <taxon>Oomycota</taxon>
        <taxon>Peronosporomycetes</taxon>
        <taxon>Peronosporales</taxon>
        <taxon>Peronosporaceae</taxon>
        <taxon>Phytophthora</taxon>
    </lineage>
</organism>
<comment type="caution">
    <text evidence="8">The sequence shown here is derived from an EMBL/GenBank/DDBJ whole genome shotgun (WGS) entry which is preliminary data.</text>
</comment>
<evidence type="ECO:0000256" key="7">
    <source>
        <dbReference type="RuleBase" id="RU361156"/>
    </source>
</evidence>
<dbReference type="Pfam" id="PF00450">
    <property type="entry name" value="Peptidase_S10"/>
    <property type="match status" value="1"/>
</dbReference>
<dbReference type="GO" id="GO:0004185">
    <property type="term" value="F:serine-type carboxypeptidase activity"/>
    <property type="evidence" value="ECO:0007669"/>
    <property type="project" value="UniProtKB-UniRule"/>
</dbReference>
<keyword evidence="5 7" id="KW-0378">Hydrolase</keyword>
<dbReference type="InterPro" id="IPR001563">
    <property type="entry name" value="Peptidase_S10"/>
</dbReference>
<dbReference type="InterPro" id="IPR029058">
    <property type="entry name" value="AB_hydrolase_fold"/>
</dbReference>
<evidence type="ECO:0000256" key="6">
    <source>
        <dbReference type="ARBA" id="ARBA00023180"/>
    </source>
</evidence>
<dbReference type="Gene3D" id="3.40.50.1820">
    <property type="entry name" value="alpha/beta hydrolase"/>
    <property type="match status" value="1"/>
</dbReference>
<evidence type="ECO:0000256" key="3">
    <source>
        <dbReference type="ARBA" id="ARBA00022670"/>
    </source>
</evidence>
<evidence type="ECO:0000313" key="8">
    <source>
        <dbReference type="EMBL" id="KAL3660031.1"/>
    </source>
</evidence>
<protein>
    <recommendedName>
        <fullName evidence="7">Carboxypeptidase</fullName>
        <ecNumber evidence="7">3.4.16.-</ecNumber>
    </recommendedName>
</protein>
<reference evidence="8 9" key="1">
    <citation type="submission" date="2024-09" db="EMBL/GenBank/DDBJ databases">
        <title>Genome sequencing and assembly of Phytophthora oleae, isolate VK10A, causative agent of rot of olive drupes.</title>
        <authorList>
            <person name="Conti Taguali S."/>
            <person name="Riolo M."/>
            <person name="La Spada F."/>
            <person name="Cacciola S.O."/>
            <person name="Dionisio G."/>
        </authorList>
    </citation>
    <scope>NUCLEOTIDE SEQUENCE [LARGE SCALE GENOMIC DNA]</scope>
    <source>
        <strain evidence="8 9">VK10A</strain>
    </source>
</reference>
<name>A0ABD3F0R7_9STRA</name>
<gene>
    <name evidence="8" type="ORF">V7S43_014955</name>
</gene>
<evidence type="ECO:0000256" key="4">
    <source>
        <dbReference type="ARBA" id="ARBA00022729"/>
    </source>
</evidence>
<keyword evidence="9" id="KW-1185">Reference proteome</keyword>
<dbReference type="Proteomes" id="UP001632037">
    <property type="component" value="Unassembled WGS sequence"/>
</dbReference>
<keyword evidence="3 7" id="KW-0645">Protease</keyword>
<dbReference type="EC" id="3.4.16.-" evidence="7"/>
<keyword evidence="4" id="KW-0732">Signal</keyword>
<evidence type="ECO:0000313" key="9">
    <source>
        <dbReference type="Proteomes" id="UP001632037"/>
    </source>
</evidence>
<accession>A0ABD3F0R7</accession>